<dbReference type="GO" id="GO:0004553">
    <property type="term" value="F:hydrolase activity, hydrolyzing O-glycosyl compounds"/>
    <property type="evidence" value="ECO:0007669"/>
    <property type="project" value="InterPro"/>
</dbReference>
<dbReference type="Gene3D" id="2.60.40.290">
    <property type="match status" value="1"/>
</dbReference>
<name>A0A0B6XV70_9EUPU</name>
<sequence length="121" mass="13971">MRSRFSCCRRIRLGRLVALILISTLVILSVVTVHNFSVNIRYSVDGFYQDDVDYFAKNILLKFKVLQNSVLDPDDDSGKYLFYAEISLTNNGSRPFPNFGWNIFFNQVIGVEPVYFPMQSD</sequence>
<feature type="non-terminal residue" evidence="2">
    <location>
        <position position="121"/>
    </location>
</feature>
<proteinExistence type="predicted"/>
<feature type="transmembrane region" description="Helical" evidence="1">
    <location>
        <begin position="12"/>
        <end position="33"/>
    </location>
</feature>
<dbReference type="InterPro" id="IPR012291">
    <property type="entry name" value="CBM2_carb-bd_dom_sf"/>
</dbReference>
<dbReference type="AlphaFoldDB" id="A0A0B6XV70"/>
<accession>A0A0B6XV70</accession>
<gene>
    <name evidence="2" type="primary">ORF2286</name>
</gene>
<protein>
    <submittedName>
        <fullName evidence="2">Uncharacterized protein</fullName>
    </submittedName>
</protein>
<reference evidence="2" key="1">
    <citation type="submission" date="2014-12" db="EMBL/GenBank/DDBJ databases">
        <title>Insight into the proteome of Arion vulgaris.</title>
        <authorList>
            <person name="Aradska J."/>
            <person name="Bulat T."/>
            <person name="Smidak R."/>
            <person name="Sarate P."/>
            <person name="Gangsoo J."/>
            <person name="Sialana F."/>
            <person name="Bilban M."/>
            <person name="Lubec G."/>
        </authorList>
    </citation>
    <scope>NUCLEOTIDE SEQUENCE</scope>
    <source>
        <tissue evidence="2">Skin</tissue>
    </source>
</reference>
<keyword evidence="1" id="KW-0812">Transmembrane</keyword>
<dbReference type="SUPFAM" id="SSF49384">
    <property type="entry name" value="Carbohydrate-binding domain"/>
    <property type="match status" value="1"/>
</dbReference>
<dbReference type="EMBL" id="HACG01000933">
    <property type="protein sequence ID" value="CEK47798.1"/>
    <property type="molecule type" value="Transcribed_RNA"/>
</dbReference>
<evidence type="ECO:0000313" key="2">
    <source>
        <dbReference type="EMBL" id="CEK47798.1"/>
    </source>
</evidence>
<keyword evidence="1" id="KW-1133">Transmembrane helix</keyword>
<dbReference type="GO" id="GO:0030247">
    <property type="term" value="F:polysaccharide binding"/>
    <property type="evidence" value="ECO:0007669"/>
    <property type="project" value="InterPro"/>
</dbReference>
<organism evidence="2">
    <name type="scientific">Arion vulgaris</name>
    <dbReference type="NCBI Taxonomy" id="1028688"/>
    <lineage>
        <taxon>Eukaryota</taxon>
        <taxon>Metazoa</taxon>
        <taxon>Spiralia</taxon>
        <taxon>Lophotrochozoa</taxon>
        <taxon>Mollusca</taxon>
        <taxon>Gastropoda</taxon>
        <taxon>Heterobranchia</taxon>
        <taxon>Euthyneura</taxon>
        <taxon>Panpulmonata</taxon>
        <taxon>Eupulmonata</taxon>
        <taxon>Stylommatophora</taxon>
        <taxon>Helicina</taxon>
        <taxon>Arionoidea</taxon>
        <taxon>Arionidae</taxon>
        <taxon>Arion</taxon>
    </lineage>
</organism>
<keyword evidence="1" id="KW-0472">Membrane</keyword>
<dbReference type="InterPro" id="IPR008965">
    <property type="entry name" value="CBM2/CBM3_carb-bd_dom_sf"/>
</dbReference>
<evidence type="ECO:0000256" key="1">
    <source>
        <dbReference type="SAM" id="Phobius"/>
    </source>
</evidence>